<evidence type="ECO:0000256" key="2">
    <source>
        <dbReference type="SAM" id="Phobius"/>
    </source>
</evidence>
<comment type="caution">
    <text evidence="3">The sequence shown here is derived from an EMBL/GenBank/DDBJ whole genome shotgun (WGS) entry which is preliminary data.</text>
</comment>
<dbReference type="EMBL" id="AGNL01019211">
    <property type="protein sequence ID" value="EJK61999.1"/>
    <property type="molecule type" value="Genomic_DNA"/>
</dbReference>
<dbReference type="Proteomes" id="UP000266841">
    <property type="component" value="Unassembled WGS sequence"/>
</dbReference>
<evidence type="ECO:0000313" key="3">
    <source>
        <dbReference type="EMBL" id="EJK61999.1"/>
    </source>
</evidence>
<sequence>MIVASLIGLAWREGITALSRIQFPLSAQAAPAFLLGLYTPNEHYDCHPWSIAAAAVLSTIYVFCIIFAYLGRESNPAAIDAGLTGMVLNFSLVILLEIARRLMKLSPMAVNAKKMDKNGEGSGESSKSAQLFPLRPKWDVPRLLRFGDNPLTSRLIWKSMKGVREPFSNIYWVALALLSITICTPILPEGVPPIEDEQGIPWWAKKSILANIIPFAIIFVEVLLMPTSFPIDEENIEAIDPDLVELTVHERSMRTSYDSTNTLIRSRRSVISKTLDDIQSSTKLRLVDTQESMQSRRRLSALLIKPDEKLDDHEGEFVVEEPDGRKEIPELDAD</sequence>
<feature type="transmembrane region" description="Helical" evidence="2">
    <location>
        <begin position="170"/>
        <end position="187"/>
    </location>
</feature>
<gene>
    <name evidence="3" type="ORF">THAOC_17412</name>
</gene>
<feature type="transmembrane region" description="Helical" evidence="2">
    <location>
        <begin position="208"/>
        <end position="229"/>
    </location>
</feature>
<feature type="transmembrane region" description="Helical" evidence="2">
    <location>
        <begin position="49"/>
        <end position="70"/>
    </location>
</feature>
<keyword evidence="4" id="KW-1185">Reference proteome</keyword>
<evidence type="ECO:0000256" key="1">
    <source>
        <dbReference type="SAM" id="MobiDB-lite"/>
    </source>
</evidence>
<feature type="region of interest" description="Disordered" evidence="1">
    <location>
        <begin position="313"/>
        <end position="334"/>
    </location>
</feature>
<keyword evidence="2" id="KW-1133">Transmembrane helix</keyword>
<name>K0SAL0_THAOC</name>
<protein>
    <submittedName>
        <fullName evidence="3">Uncharacterized protein</fullName>
    </submittedName>
</protein>
<organism evidence="3 4">
    <name type="scientific">Thalassiosira oceanica</name>
    <name type="common">Marine diatom</name>
    <dbReference type="NCBI Taxonomy" id="159749"/>
    <lineage>
        <taxon>Eukaryota</taxon>
        <taxon>Sar</taxon>
        <taxon>Stramenopiles</taxon>
        <taxon>Ochrophyta</taxon>
        <taxon>Bacillariophyta</taxon>
        <taxon>Coscinodiscophyceae</taxon>
        <taxon>Thalassiosirophycidae</taxon>
        <taxon>Thalassiosirales</taxon>
        <taxon>Thalassiosiraceae</taxon>
        <taxon>Thalassiosira</taxon>
    </lineage>
</organism>
<feature type="transmembrane region" description="Helical" evidence="2">
    <location>
        <begin position="77"/>
        <end position="99"/>
    </location>
</feature>
<reference evidence="3 4" key="1">
    <citation type="journal article" date="2012" name="Genome Biol.">
        <title>Genome and low-iron response of an oceanic diatom adapted to chronic iron limitation.</title>
        <authorList>
            <person name="Lommer M."/>
            <person name="Specht M."/>
            <person name="Roy A.S."/>
            <person name="Kraemer L."/>
            <person name="Andreson R."/>
            <person name="Gutowska M.A."/>
            <person name="Wolf J."/>
            <person name="Bergner S.V."/>
            <person name="Schilhabel M.B."/>
            <person name="Klostermeier U.C."/>
            <person name="Beiko R.G."/>
            <person name="Rosenstiel P."/>
            <person name="Hippler M."/>
            <person name="Laroche J."/>
        </authorList>
    </citation>
    <scope>NUCLEOTIDE SEQUENCE [LARGE SCALE GENOMIC DNA]</scope>
    <source>
        <strain evidence="3 4">CCMP1005</strain>
    </source>
</reference>
<evidence type="ECO:0000313" key="4">
    <source>
        <dbReference type="Proteomes" id="UP000266841"/>
    </source>
</evidence>
<keyword evidence="2" id="KW-0812">Transmembrane</keyword>
<dbReference type="AlphaFoldDB" id="K0SAL0"/>
<keyword evidence="2" id="KW-0472">Membrane</keyword>
<accession>K0SAL0</accession>
<proteinExistence type="predicted"/>